<accession>A0A915E5U6</accession>
<protein>
    <submittedName>
        <fullName evidence="2">Uncharacterized protein</fullName>
    </submittedName>
</protein>
<dbReference type="WBParaSite" id="jg3155">
    <property type="protein sequence ID" value="jg3155"/>
    <property type="gene ID" value="jg3155"/>
</dbReference>
<reference evidence="2" key="1">
    <citation type="submission" date="2022-11" db="UniProtKB">
        <authorList>
            <consortium name="WormBaseParasite"/>
        </authorList>
    </citation>
    <scope>IDENTIFICATION</scope>
</reference>
<dbReference type="Proteomes" id="UP000887574">
    <property type="component" value="Unplaced"/>
</dbReference>
<evidence type="ECO:0000313" key="2">
    <source>
        <dbReference type="WBParaSite" id="jg3155"/>
    </source>
</evidence>
<keyword evidence="1" id="KW-1185">Reference proteome</keyword>
<evidence type="ECO:0000313" key="1">
    <source>
        <dbReference type="Proteomes" id="UP000887574"/>
    </source>
</evidence>
<dbReference type="AlphaFoldDB" id="A0A915E5U6"/>
<organism evidence="1 2">
    <name type="scientific">Ditylenchus dipsaci</name>
    <dbReference type="NCBI Taxonomy" id="166011"/>
    <lineage>
        <taxon>Eukaryota</taxon>
        <taxon>Metazoa</taxon>
        <taxon>Ecdysozoa</taxon>
        <taxon>Nematoda</taxon>
        <taxon>Chromadorea</taxon>
        <taxon>Rhabditida</taxon>
        <taxon>Tylenchina</taxon>
        <taxon>Tylenchomorpha</taxon>
        <taxon>Sphaerularioidea</taxon>
        <taxon>Anguinidae</taxon>
        <taxon>Anguininae</taxon>
        <taxon>Ditylenchus</taxon>
    </lineage>
</organism>
<sequence>MENLAASSQSILTNAKAGASQAVIESLPADFNIKRIVTNKRKPKGAAEVDKALAVMELSDEFKKTATGEQFLFFDSRATEPGQSVIIIFISMHGRQLLRLYKNPATFRKTQLCQLLISSSKTNLNTRTDAP</sequence>
<name>A0A915E5U6_9BILA</name>
<proteinExistence type="predicted"/>